<evidence type="ECO:0000259" key="10">
    <source>
        <dbReference type="Pfam" id="PF00370"/>
    </source>
</evidence>
<evidence type="ECO:0000256" key="9">
    <source>
        <dbReference type="RuleBase" id="RU364073"/>
    </source>
</evidence>
<keyword evidence="4 8" id="KW-0547">Nucleotide-binding</keyword>
<evidence type="ECO:0000256" key="5">
    <source>
        <dbReference type="ARBA" id="ARBA00022777"/>
    </source>
</evidence>
<dbReference type="GO" id="GO:0004856">
    <property type="term" value="F:D-xylulokinase activity"/>
    <property type="evidence" value="ECO:0007669"/>
    <property type="project" value="UniProtKB-EC"/>
</dbReference>
<keyword evidence="3 8" id="KW-0808">Transferase</keyword>
<evidence type="ECO:0000256" key="6">
    <source>
        <dbReference type="ARBA" id="ARBA00022840"/>
    </source>
</evidence>
<dbReference type="Proteomes" id="UP000704176">
    <property type="component" value="Unassembled WGS sequence"/>
</dbReference>
<evidence type="ECO:0000256" key="7">
    <source>
        <dbReference type="ARBA" id="ARBA00023277"/>
    </source>
</evidence>
<dbReference type="PROSITE" id="PS00933">
    <property type="entry name" value="FGGY_KINASES_1"/>
    <property type="match status" value="1"/>
</dbReference>
<dbReference type="PANTHER" id="PTHR43095">
    <property type="entry name" value="SUGAR KINASE"/>
    <property type="match status" value="1"/>
</dbReference>
<dbReference type="EMBL" id="JAIRBM010000002">
    <property type="protein sequence ID" value="MBZ6075150.1"/>
    <property type="molecule type" value="Genomic_DNA"/>
</dbReference>
<keyword evidence="13" id="KW-1185">Reference proteome</keyword>
<evidence type="ECO:0000256" key="2">
    <source>
        <dbReference type="ARBA" id="ARBA00022629"/>
    </source>
</evidence>
<dbReference type="RefSeq" id="WP_224311211.1">
    <property type="nucleotide sequence ID" value="NZ_JAIRBM010000002.1"/>
</dbReference>
<dbReference type="Pfam" id="PF02782">
    <property type="entry name" value="FGGY_C"/>
    <property type="match status" value="1"/>
</dbReference>
<proteinExistence type="inferred from homology"/>
<feature type="domain" description="Carbohydrate kinase FGGY N-terminal" evidence="10">
    <location>
        <begin position="4"/>
        <end position="245"/>
    </location>
</feature>
<feature type="site" description="Important for activity" evidence="8">
    <location>
        <position position="8"/>
    </location>
</feature>
<dbReference type="Pfam" id="PF00370">
    <property type="entry name" value="FGGY_N"/>
    <property type="match status" value="1"/>
</dbReference>
<gene>
    <name evidence="8 9 12" type="primary">xylB</name>
    <name evidence="12" type="ORF">K9B37_02410</name>
</gene>
<keyword evidence="2 8" id="KW-0859">Xylose metabolism</keyword>
<evidence type="ECO:0000256" key="1">
    <source>
        <dbReference type="ARBA" id="ARBA00009156"/>
    </source>
</evidence>
<evidence type="ECO:0000256" key="3">
    <source>
        <dbReference type="ARBA" id="ARBA00022679"/>
    </source>
</evidence>
<dbReference type="InterPro" id="IPR043129">
    <property type="entry name" value="ATPase_NBD"/>
</dbReference>
<dbReference type="SUPFAM" id="SSF53067">
    <property type="entry name" value="Actin-like ATPase domain"/>
    <property type="match status" value="2"/>
</dbReference>
<dbReference type="HAMAP" id="MF_02220">
    <property type="entry name" value="XylB"/>
    <property type="match status" value="1"/>
</dbReference>
<evidence type="ECO:0000259" key="11">
    <source>
        <dbReference type="Pfam" id="PF02782"/>
    </source>
</evidence>
<dbReference type="InterPro" id="IPR018484">
    <property type="entry name" value="FGGY_N"/>
</dbReference>
<dbReference type="CDD" id="cd07808">
    <property type="entry name" value="ASKHA_NBD_FGGY_EcXK-like"/>
    <property type="match status" value="1"/>
</dbReference>
<sequence>MPTYLGVDIGTSAIKAVIVNETQAVLAEAHMPLDISRRQESWSEQDPEAWWVAVQGVAAELRSQVPEVWSQIEGIGLSGQMHGAVLLDSQDRPLRPAILWNDGRSFREAEQLGAKYPHLSEALGVIPMPGFTAPKLLWLARHERQIFEAVRTVLLPKDYIRLKLSGDRITDMSDAAGTWWLDEAARDWSDEALSVTGLDRRQMPLLVEGSQPSGTLRSDFAKAWGLRSNVVVAGGAGDAAAGAVGLGAIQEGSAFISLGTSGQFFTTTETFRPAPEALIHAFCHAVPQRWFQMAAMLNGASCLAWLSGLLKTEIDVLLREAEAHYQGPAQTLFLPYLTGERTPHNDPHARGVFFNLSPETTPSDLTLAVLEGVAFSFADAKDCLVQAGAHLTEVGIIGGGSRSIFWTKILSNILDLPLLRFRGGDKGPAFGAARLAILATAQASPDIICGAPPVLDRIEPDPNLVERYRPRIEAFRRLYGSLKPEFSMAAGGDN</sequence>
<evidence type="ECO:0000256" key="4">
    <source>
        <dbReference type="ARBA" id="ARBA00022741"/>
    </source>
</evidence>
<comment type="similarity">
    <text evidence="1 8 9">Belongs to the FGGY kinase family.</text>
</comment>
<keyword evidence="6 8" id="KW-0067">ATP-binding</keyword>
<dbReference type="EC" id="2.7.1.17" evidence="8 9"/>
<evidence type="ECO:0000256" key="8">
    <source>
        <dbReference type="HAMAP-Rule" id="MF_02220"/>
    </source>
</evidence>
<dbReference type="PANTHER" id="PTHR43095:SF6">
    <property type="entry name" value="XYLULOSE KINASE"/>
    <property type="match status" value="1"/>
</dbReference>
<comment type="caution">
    <text evidence="12">The sequence shown here is derived from an EMBL/GenBank/DDBJ whole genome shotgun (WGS) entry which is preliminary data.</text>
</comment>
<protein>
    <recommendedName>
        <fullName evidence="8 9">Xylulose kinase</fullName>
        <shortName evidence="8 9">Xylulokinase</shortName>
        <ecNumber evidence="8 9">2.7.1.17</ecNumber>
    </recommendedName>
</protein>
<dbReference type="InterPro" id="IPR018485">
    <property type="entry name" value="FGGY_C"/>
</dbReference>
<name>A0ABS7VJ71_9HYPH</name>
<reference evidence="12 13" key="1">
    <citation type="submission" date="2021-09" db="EMBL/GenBank/DDBJ databases">
        <title>The complete genome sequence of a new microorganism.</title>
        <authorList>
            <person name="Zi Z."/>
        </authorList>
    </citation>
    <scope>NUCLEOTIDE SEQUENCE [LARGE SCALE GENOMIC DNA]</scope>
    <source>
        <strain evidence="12 13">WGZ8</strain>
    </source>
</reference>
<dbReference type="Gene3D" id="3.30.420.40">
    <property type="match status" value="2"/>
</dbReference>
<keyword evidence="5 8" id="KW-0418">Kinase</keyword>
<comment type="function">
    <text evidence="8">Catalyzes the phosphorylation of D-xylulose to D-xylulose 5-phosphate.</text>
</comment>
<keyword evidence="7 8" id="KW-0119">Carbohydrate metabolism</keyword>
<organism evidence="12 13">
    <name type="scientific">Microvirga puerhi</name>
    <dbReference type="NCBI Taxonomy" id="2876078"/>
    <lineage>
        <taxon>Bacteria</taxon>
        <taxon>Pseudomonadati</taxon>
        <taxon>Pseudomonadota</taxon>
        <taxon>Alphaproteobacteria</taxon>
        <taxon>Hyphomicrobiales</taxon>
        <taxon>Methylobacteriaceae</taxon>
        <taxon>Microvirga</taxon>
    </lineage>
</organism>
<comment type="catalytic activity">
    <reaction evidence="8 9">
        <text>D-xylulose + ATP = D-xylulose 5-phosphate + ADP + H(+)</text>
        <dbReference type="Rhea" id="RHEA:10964"/>
        <dbReference type="ChEBI" id="CHEBI:15378"/>
        <dbReference type="ChEBI" id="CHEBI:17140"/>
        <dbReference type="ChEBI" id="CHEBI:30616"/>
        <dbReference type="ChEBI" id="CHEBI:57737"/>
        <dbReference type="ChEBI" id="CHEBI:456216"/>
        <dbReference type="EC" id="2.7.1.17"/>
    </reaction>
</comment>
<dbReference type="NCBIfam" id="TIGR01312">
    <property type="entry name" value="XylB"/>
    <property type="match status" value="1"/>
</dbReference>
<dbReference type="InterPro" id="IPR050406">
    <property type="entry name" value="FGGY_Carb_Kinase"/>
</dbReference>
<feature type="domain" description="Carbohydrate kinase FGGY C-terminal" evidence="11">
    <location>
        <begin position="255"/>
        <end position="439"/>
    </location>
</feature>
<accession>A0ABS7VJ71</accession>
<dbReference type="InterPro" id="IPR018483">
    <property type="entry name" value="Carb_kinase_FGGY_CS"/>
</dbReference>
<feature type="active site" description="Proton acceptor" evidence="8">
    <location>
        <position position="238"/>
    </location>
</feature>
<evidence type="ECO:0000313" key="12">
    <source>
        <dbReference type="EMBL" id="MBZ6075150.1"/>
    </source>
</evidence>
<dbReference type="InterPro" id="IPR006000">
    <property type="entry name" value="Xylulokinase"/>
</dbReference>
<feature type="binding site" evidence="8">
    <location>
        <begin position="81"/>
        <end position="82"/>
    </location>
    <ligand>
        <name>substrate</name>
    </ligand>
</feature>
<dbReference type="PIRSF" id="PIRSF000538">
    <property type="entry name" value="GlpK"/>
    <property type="match status" value="1"/>
</dbReference>
<evidence type="ECO:0000313" key="13">
    <source>
        <dbReference type="Proteomes" id="UP000704176"/>
    </source>
</evidence>
<dbReference type="InterPro" id="IPR000577">
    <property type="entry name" value="Carb_kinase_FGGY"/>
</dbReference>